<dbReference type="Proteomes" id="UP000228380">
    <property type="component" value="Unplaced"/>
</dbReference>
<evidence type="ECO:0000256" key="2">
    <source>
        <dbReference type="ARBA" id="ARBA00009074"/>
    </source>
</evidence>
<comment type="similarity">
    <text evidence="2">Belongs to the UPF0496 family.</text>
</comment>
<dbReference type="GeneID" id="103718928"/>
<dbReference type="InterPro" id="IPR007749">
    <property type="entry name" value="DUF677"/>
</dbReference>
<name>A0A8B7CTI8_PHODC</name>
<dbReference type="AlphaFoldDB" id="A0A8B7CTI8"/>
<evidence type="ECO:0000256" key="4">
    <source>
        <dbReference type="ARBA" id="ARBA00022989"/>
    </source>
</evidence>
<evidence type="ECO:0000256" key="5">
    <source>
        <dbReference type="ARBA" id="ARBA00023136"/>
    </source>
</evidence>
<evidence type="ECO:0000256" key="1">
    <source>
        <dbReference type="ARBA" id="ARBA00004370"/>
    </source>
</evidence>
<comment type="subcellular location">
    <subcellularLocation>
        <location evidence="1">Membrane</location>
    </subcellularLocation>
</comment>
<organism evidence="6 7">
    <name type="scientific">Phoenix dactylifera</name>
    <name type="common">Date palm</name>
    <dbReference type="NCBI Taxonomy" id="42345"/>
    <lineage>
        <taxon>Eukaryota</taxon>
        <taxon>Viridiplantae</taxon>
        <taxon>Streptophyta</taxon>
        <taxon>Embryophyta</taxon>
        <taxon>Tracheophyta</taxon>
        <taxon>Spermatophyta</taxon>
        <taxon>Magnoliopsida</taxon>
        <taxon>Liliopsida</taxon>
        <taxon>Arecaceae</taxon>
        <taxon>Coryphoideae</taxon>
        <taxon>Phoeniceae</taxon>
        <taxon>Phoenix</taxon>
    </lineage>
</organism>
<keyword evidence="6" id="KW-1185">Reference proteome</keyword>
<dbReference type="Pfam" id="PF05055">
    <property type="entry name" value="DUF677"/>
    <property type="match status" value="1"/>
</dbReference>
<keyword evidence="5" id="KW-0472">Membrane</keyword>
<gene>
    <name evidence="7" type="primary">LOC103718928</name>
</gene>
<accession>A0A8B7CTI8</accession>
<dbReference type="RefSeq" id="XP_008806164.1">
    <property type="nucleotide sequence ID" value="XM_008807942.1"/>
</dbReference>
<dbReference type="PANTHER" id="PTHR31113:SF20">
    <property type="entry name" value="UPF0496 PROTEIN 2-RELATED"/>
    <property type="match status" value="1"/>
</dbReference>
<keyword evidence="4" id="KW-1133">Transmembrane helix</keyword>
<keyword evidence="3" id="KW-0812">Transmembrane</keyword>
<dbReference type="KEGG" id="pda:103718928"/>
<dbReference type="PANTHER" id="PTHR31113">
    <property type="entry name" value="UPF0496 PROTEIN 3-RELATED"/>
    <property type="match status" value="1"/>
</dbReference>
<protein>
    <submittedName>
        <fullName evidence="7">UPF0496 protein 2</fullName>
    </submittedName>
</protein>
<dbReference type="GO" id="GO:0016020">
    <property type="term" value="C:membrane"/>
    <property type="evidence" value="ECO:0007669"/>
    <property type="project" value="UniProtKB-SubCell"/>
</dbReference>
<reference evidence="7" key="1">
    <citation type="submission" date="2025-08" db="UniProtKB">
        <authorList>
            <consortium name="RefSeq"/>
        </authorList>
    </citation>
    <scope>IDENTIFICATION</scope>
    <source>
        <tissue evidence="7">Young leaves</tissue>
    </source>
</reference>
<evidence type="ECO:0000313" key="7">
    <source>
        <dbReference type="RefSeq" id="XP_008806164.1"/>
    </source>
</evidence>
<sequence length="323" mass="36595">MLIVPPDESPKTRHADPIKSVHLAVKEEYRGAFRSKSYTDICTQVQKHLKTTSSKRKSRNQDYTHLLEPKQEVLSSIIHCTTHLPSLLLDYFDASLHACNLCGSLIESIDQARADHRILRRVLELATASQCTEDQHHSMASNLVLFSKLDNPFSGPNPTRFERIHEAYGSMARQLVSAHRKLMRRLRCMNLGVGIGSAATCGVIAMVENVVVGEEGSVAREGSQLDAAARGAFALDRGFDTMSRMVRRLHDEVEHGRDVIRLFMEEEDMEGGWMMLREVVRELQLSEGRFMEQLAELEEHVCLCFLNINSARRMVLEEIVIPR</sequence>
<evidence type="ECO:0000256" key="3">
    <source>
        <dbReference type="ARBA" id="ARBA00022692"/>
    </source>
</evidence>
<evidence type="ECO:0000313" key="6">
    <source>
        <dbReference type="Proteomes" id="UP000228380"/>
    </source>
</evidence>
<proteinExistence type="inferred from homology"/>
<dbReference type="OrthoDB" id="776561at2759"/>